<dbReference type="FunFam" id="3.40.50.720:FF:000084">
    <property type="entry name" value="Short-chain dehydrogenase reductase"/>
    <property type="match status" value="1"/>
</dbReference>
<comment type="caution">
    <text evidence="4">The sequence shown here is derived from an EMBL/GenBank/DDBJ whole genome shotgun (WGS) entry which is preliminary data.</text>
</comment>
<dbReference type="InterPro" id="IPR036291">
    <property type="entry name" value="NAD(P)-bd_dom_sf"/>
</dbReference>
<dbReference type="InterPro" id="IPR057326">
    <property type="entry name" value="KR_dom"/>
</dbReference>
<dbReference type="PRINTS" id="PR00081">
    <property type="entry name" value="GDHRDH"/>
</dbReference>
<gene>
    <name evidence="4" type="ORF">JD276_07045</name>
</gene>
<evidence type="ECO:0000256" key="2">
    <source>
        <dbReference type="ARBA" id="ARBA00023002"/>
    </source>
</evidence>
<dbReference type="PANTHER" id="PTHR42760">
    <property type="entry name" value="SHORT-CHAIN DEHYDROGENASES/REDUCTASES FAMILY MEMBER"/>
    <property type="match status" value="1"/>
</dbReference>
<accession>A0A934UV25</accession>
<evidence type="ECO:0000259" key="3">
    <source>
        <dbReference type="SMART" id="SM00822"/>
    </source>
</evidence>
<dbReference type="Pfam" id="PF13561">
    <property type="entry name" value="adh_short_C2"/>
    <property type="match status" value="1"/>
</dbReference>
<keyword evidence="5" id="KW-1185">Reference proteome</keyword>
<dbReference type="AlphaFoldDB" id="A0A934UV25"/>
<organism evidence="4 5">
    <name type="scientific">Leucobacter chromiisoli</name>
    <dbReference type="NCBI Taxonomy" id="2796471"/>
    <lineage>
        <taxon>Bacteria</taxon>
        <taxon>Bacillati</taxon>
        <taxon>Actinomycetota</taxon>
        <taxon>Actinomycetes</taxon>
        <taxon>Micrococcales</taxon>
        <taxon>Microbacteriaceae</taxon>
        <taxon>Leucobacter</taxon>
    </lineage>
</organism>
<evidence type="ECO:0000313" key="4">
    <source>
        <dbReference type="EMBL" id="MBK0418788.1"/>
    </source>
</evidence>
<dbReference type="PANTHER" id="PTHR42760:SF115">
    <property type="entry name" value="3-OXOACYL-[ACYL-CARRIER-PROTEIN] REDUCTASE FABG"/>
    <property type="match status" value="1"/>
</dbReference>
<dbReference type="EMBL" id="JAEHOH010000009">
    <property type="protein sequence ID" value="MBK0418788.1"/>
    <property type="molecule type" value="Genomic_DNA"/>
</dbReference>
<proteinExistence type="inferred from homology"/>
<dbReference type="Proteomes" id="UP000608530">
    <property type="component" value="Unassembled WGS sequence"/>
</dbReference>
<evidence type="ECO:0000256" key="1">
    <source>
        <dbReference type="ARBA" id="ARBA00006484"/>
    </source>
</evidence>
<dbReference type="InterPro" id="IPR002347">
    <property type="entry name" value="SDR_fam"/>
</dbReference>
<name>A0A934UV25_9MICO</name>
<dbReference type="SUPFAM" id="SSF51735">
    <property type="entry name" value="NAD(P)-binding Rossmann-fold domains"/>
    <property type="match status" value="1"/>
</dbReference>
<dbReference type="SMART" id="SM00822">
    <property type="entry name" value="PKS_KR"/>
    <property type="match status" value="1"/>
</dbReference>
<reference evidence="4" key="1">
    <citation type="submission" date="2020-12" db="EMBL/GenBank/DDBJ databases">
        <title>Leucobacter sp. CAS1, isolated from Chromium sludge.</title>
        <authorList>
            <person name="Xu Z."/>
        </authorList>
    </citation>
    <scope>NUCLEOTIDE SEQUENCE</scope>
    <source>
        <strain evidence="4">CSA1</strain>
    </source>
</reference>
<evidence type="ECO:0000313" key="5">
    <source>
        <dbReference type="Proteomes" id="UP000608530"/>
    </source>
</evidence>
<dbReference type="RefSeq" id="WP_200114938.1">
    <property type="nucleotide sequence ID" value="NZ_JAEHOH010000009.1"/>
</dbReference>
<dbReference type="Gene3D" id="3.40.50.720">
    <property type="entry name" value="NAD(P)-binding Rossmann-like Domain"/>
    <property type="match status" value="1"/>
</dbReference>
<feature type="domain" description="Ketoreductase" evidence="3">
    <location>
        <begin position="15"/>
        <end position="197"/>
    </location>
</feature>
<dbReference type="GO" id="GO:0016616">
    <property type="term" value="F:oxidoreductase activity, acting on the CH-OH group of donors, NAD or NADP as acceptor"/>
    <property type="evidence" value="ECO:0007669"/>
    <property type="project" value="TreeGrafter"/>
</dbReference>
<protein>
    <submittedName>
        <fullName evidence="4">SDR family oxidoreductase</fullName>
    </submittedName>
</protein>
<comment type="similarity">
    <text evidence="1">Belongs to the short-chain dehydrogenases/reductases (SDR) family.</text>
</comment>
<dbReference type="PRINTS" id="PR00080">
    <property type="entry name" value="SDRFAMILY"/>
</dbReference>
<sequence length="259" mass="27618">MVTTNVLDAFRLEGQTALVTGASRGLGLAMARALGELGATVVLTARTGPAAEAAAALLVAEGIDAHGRVLEVSDRDDVDRCVTDIEATVGYVDVLVNNAGVSIGNEAFDVTDEEWRTVFGTNVDGVWHCSRRIAHSMRDQGIRGRIVNMGSISAEIVNRPRWQAGYLASKAAVHQLTRGLAVEWAPHGLRVNAIAPGYFLTEMSPVDQPEYYEHCIAPTPLKRWGEPVELGPVVALLSSEASAFMTGSVVTIDGGYTLF</sequence>
<keyword evidence="2" id="KW-0560">Oxidoreductase</keyword>